<dbReference type="Proteomes" id="UP000011082">
    <property type="component" value="Unassembled WGS sequence"/>
</dbReference>
<dbReference type="GO" id="GO:0097550">
    <property type="term" value="C:transcription preinitiation complex"/>
    <property type="evidence" value="ECO:0007669"/>
    <property type="project" value="TreeGrafter"/>
</dbReference>
<dbReference type="PROSITE" id="PS51134">
    <property type="entry name" value="ZF_TFIIB"/>
    <property type="match status" value="1"/>
</dbReference>
<sequence>MAKCSNCGSLDFHTDAARGSVYCGECGMVHEENTVVSALQFDSTTSKTVLYGKIVNVENTNIGTQFIDSSYYIKNTLKSICLKLSLGNDHAECAFRWYKLCLQYSLSKGKSILYTLSACVYITCRQESTPHLLIDFSNELRIDLFKIGKVFLKIRQLLGIDIPLIDPSLYMHRFCSQLKFKNKEILNFSTLLVSRMKKDWILEGRRPNNSCGAALLIASRIFNEERDIAEVARAVHASIATINKRLEEMRDTESAELQIDQFMDVWISKEENPPVFKKALQAEVSEERIEETHFDTPITTFEDDSVEMKDAETFDFDDFLLNEDEAKTKAVIWDQMYGEYLKEAQEKRKLRKESVRRHSKRHGFNTVEEAFLSLDKKVSSKLNYAALEALFDPS</sequence>
<keyword evidence="5" id="KW-0862">Zinc</keyword>
<feature type="domain" description="TFIIB-type" evidence="12">
    <location>
        <begin position="1"/>
        <end position="31"/>
    </location>
</feature>
<dbReference type="GO" id="GO:0000995">
    <property type="term" value="F:RNA polymerase III general transcription initiation factor activity"/>
    <property type="evidence" value="ECO:0007669"/>
    <property type="project" value="EnsemblFungi"/>
</dbReference>
<comment type="subcellular location">
    <subcellularLocation>
        <location evidence="1">Nucleus</location>
    </subcellularLocation>
</comment>
<dbReference type="PRINTS" id="PR00685">
    <property type="entry name" value="TIFACTORIIB"/>
</dbReference>
<dbReference type="FunCoup" id="L2GNQ0">
    <property type="interactions" value="44"/>
</dbReference>
<evidence type="ECO:0000256" key="2">
    <source>
        <dbReference type="ARBA" id="ARBA00010857"/>
    </source>
</evidence>
<dbReference type="CDD" id="cd20554">
    <property type="entry name" value="CYCLIN_TFIIIB90_rpt2"/>
    <property type="match status" value="1"/>
</dbReference>
<evidence type="ECO:0000256" key="3">
    <source>
        <dbReference type="ARBA" id="ARBA00022723"/>
    </source>
</evidence>
<organism evidence="13 14">
    <name type="scientific">Vittaforma corneae (strain ATCC 50505)</name>
    <name type="common">Microsporidian parasite</name>
    <name type="synonym">Nosema corneum</name>
    <dbReference type="NCBI Taxonomy" id="993615"/>
    <lineage>
        <taxon>Eukaryota</taxon>
        <taxon>Fungi</taxon>
        <taxon>Fungi incertae sedis</taxon>
        <taxon>Microsporidia</taxon>
        <taxon>Nosematidae</taxon>
        <taxon>Vittaforma</taxon>
    </lineage>
</organism>
<dbReference type="EMBL" id="JH370133">
    <property type="protein sequence ID" value="ELA42244.1"/>
    <property type="molecule type" value="Genomic_DNA"/>
</dbReference>
<evidence type="ECO:0000256" key="9">
    <source>
        <dbReference type="ARBA" id="ARBA00023242"/>
    </source>
</evidence>
<dbReference type="Gene3D" id="2.20.25.10">
    <property type="match status" value="1"/>
</dbReference>
<accession>L2GNQ0</accession>
<dbReference type="InterPro" id="IPR013763">
    <property type="entry name" value="Cyclin-like_dom"/>
</dbReference>
<comment type="similarity">
    <text evidence="2">Belongs to the TFIIB family.</text>
</comment>
<dbReference type="STRING" id="993615.L2GNQ0"/>
<dbReference type="Pfam" id="PF08271">
    <property type="entry name" value="Zn_Ribbon_TF"/>
    <property type="match status" value="1"/>
</dbReference>
<evidence type="ECO:0000256" key="1">
    <source>
        <dbReference type="ARBA" id="ARBA00004123"/>
    </source>
</evidence>
<dbReference type="InterPro" id="IPR011665">
    <property type="entry name" value="BRF1_TBP-bd_dom"/>
</dbReference>
<dbReference type="OrthoDB" id="511529at2759"/>
<evidence type="ECO:0000256" key="8">
    <source>
        <dbReference type="ARBA" id="ARBA00023163"/>
    </source>
</evidence>
<dbReference type="OMA" id="DCALACN"/>
<keyword evidence="8" id="KW-0804">Transcription</keyword>
<gene>
    <name evidence="13" type="ORF">VICG_00643</name>
</gene>
<dbReference type="Gene3D" id="1.20.5.650">
    <property type="entry name" value="Single helix bin"/>
    <property type="match status" value="1"/>
</dbReference>
<keyword evidence="4 11" id="KW-0863">Zinc-finger</keyword>
<keyword evidence="9" id="KW-0539">Nucleus</keyword>
<dbReference type="PANTHER" id="PTHR11618:SF4">
    <property type="entry name" value="TRANSCRIPTION FACTOR IIIB 90 KDA SUBUNIT"/>
    <property type="match status" value="1"/>
</dbReference>
<dbReference type="Pfam" id="PF00382">
    <property type="entry name" value="TFIIB"/>
    <property type="match status" value="2"/>
</dbReference>
<dbReference type="CDD" id="cd20553">
    <property type="entry name" value="CYCLIN_TFIIIB90_rpt1"/>
    <property type="match status" value="1"/>
</dbReference>
<evidence type="ECO:0000313" key="13">
    <source>
        <dbReference type="EMBL" id="ELA42244.1"/>
    </source>
</evidence>
<dbReference type="InterPro" id="IPR013137">
    <property type="entry name" value="Znf_TFIIB"/>
</dbReference>
<dbReference type="GO" id="GO:0000126">
    <property type="term" value="C:transcription factor TFIIIB complex"/>
    <property type="evidence" value="ECO:0007669"/>
    <property type="project" value="EnsemblFungi"/>
</dbReference>
<evidence type="ECO:0000256" key="11">
    <source>
        <dbReference type="PROSITE-ProRule" id="PRU00469"/>
    </source>
</evidence>
<keyword evidence="3" id="KW-0479">Metal-binding</keyword>
<dbReference type="GO" id="GO:0006384">
    <property type="term" value="P:transcription initiation at RNA polymerase III promoter"/>
    <property type="evidence" value="ECO:0007669"/>
    <property type="project" value="EnsemblFungi"/>
</dbReference>
<evidence type="ECO:0000256" key="4">
    <source>
        <dbReference type="ARBA" id="ARBA00022771"/>
    </source>
</evidence>
<dbReference type="PANTHER" id="PTHR11618">
    <property type="entry name" value="TRANSCRIPTION INITIATION FACTOR IIB-RELATED"/>
    <property type="match status" value="1"/>
</dbReference>
<evidence type="ECO:0000256" key="5">
    <source>
        <dbReference type="ARBA" id="ARBA00022833"/>
    </source>
</evidence>
<dbReference type="GO" id="GO:0017025">
    <property type="term" value="F:TBP-class protein binding"/>
    <property type="evidence" value="ECO:0007669"/>
    <property type="project" value="InterPro"/>
</dbReference>
<proteinExistence type="inferred from homology"/>
<dbReference type="GO" id="GO:0008270">
    <property type="term" value="F:zinc ion binding"/>
    <property type="evidence" value="ECO:0007669"/>
    <property type="project" value="UniProtKB-KW"/>
</dbReference>
<dbReference type="GeneID" id="19881360"/>
<reference evidence="14" key="1">
    <citation type="submission" date="2011-05" db="EMBL/GenBank/DDBJ databases">
        <title>The genome sequence of Vittaforma corneae strain ATCC 50505.</title>
        <authorList>
            <consortium name="The Broad Institute Genome Sequencing Platform"/>
            <person name="Cuomo C."/>
            <person name="Didier E."/>
            <person name="Bowers L."/>
            <person name="Young S.K."/>
            <person name="Zeng Q."/>
            <person name="Gargeya S."/>
            <person name="Fitzgerald M."/>
            <person name="Haas B."/>
            <person name="Abouelleil A."/>
            <person name="Alvarado L."/>
            <person name="Arachchi H.M."/>
            <person name="Berlin A."/>
            <person name="Chapman S.B."/>
            <person name="Gearin G."/>
            <person name="Goldberg J."/>
            <person name="Griggs A."/>
            <person name="Gujja S."/>
            <person name="Hansen M."/>
            <person name="Heiman D."/>
            <person name="Howarth C."/>
            <person name="Larimer J."/>
            <person name="Lui A."/>
            <person name="MacDonald P.J.P."/>
            <person name="McCowen C."/>
            <person name="Montmayeur A."/>
            <person name="Murphy C."/>
            <person name="Neiman D."/>
            <person name="Pearson M."/>
            <person name="Priest M."/>
            <person name="Roberts A."/>
            <person name="Saif S."/>
            <person name="Shea T."/>
            <person name="Sisk P."/>
            <person name="Stolte C."/>
            <person name="Sykes S."/>
            <person name="Wortman J."/>
            <person name="Nusbaum C."/>
            <person name="Birren B."/>
        </authorList>
    </citation>
    <scope>NUCLEOTIDE SEQUENCE [LARGE SCALE GENOMIC DNA]</scope>
    <source>
        <strain evidence="14">ATCC 50505</strain>
    </source>
</reference>
<dbReference type="SUPFAM" id="SSF57783">
    <property type="entry name" value="Zinc beta-ribbon"/>
    <property type="match status" value="1"/>
</dbReference>
<dbReference type="SMART" id="SM00385">
    <property type="entry name" value="CYCLIN"/>
    <property type="match status" value="2"/>
</dbReference>
<name>L2GNQ0_VITCO</name>
<evidence type="ECO:0000259" key="12">
    <source>
        <dbReference type="PROSITE" id="PS51134"/>
    </source>
</evidence>
<dbReference type="SUPFAM" id="SSF47954">
    <property type="entry name" value="Cyclin-like"/>
    <property type="match status" value="2"/>
</dbReference>
<dbReference type="InParanoid" id="L2GNQ0"/>
<dbReference type="RefSeq" id="XP_007604095.1">
    <property type="nucleotide sequence ID" value="XM_007604033.1"/>
</dbReference>
<dbReference type="Gene3D" id="1.10.472.10">
    <property type="entry name" value="Cyclin-like"/>
    <property type="match status" value="2"/>
</dbReference>
<dbReference type="AlphaFoldDB" id="L2GNQ0"/>
<dbReference type="InterPro" id="IPR036915">
    <property type="entry name" value="Cyclin-like_sf"/>
</dbReference>
<keyword evidence="14" id="KW-1185">Reference proteome</keyword>
<evidence type="ECO:0000256" key="7">
    <source>
        <dbReference type="ARBA" id="ARBA00023159"/>
    </source>
</evidence>
<dbReference type="InterPro" id="IPR000812">
    <property type="entry name" value="TFIIB"/>
</dbReference>
<dbReference type="GO" id="GO:0070897">
    <property type="term" value="P:transcription preinitiation complex assembly"/>
    <property type="evidence" value="ECO:0007669"/>
    <property type="project" value="InterPro"/>
</dbReference>
<dbReference type="VEuPathDB" id="MicrosporidiaDB:VICG_00643"/>
<dbReference type="InterPro" id="IPR013150">
    <property type="entry name" value="TFIIB_cyclin"/>
</dbReference>
<evidence type="ECO:0000256" key="6">
    <source>
        <dbReference type="ARBA" id="ARBA00023015"/>
    </source>
</evidence>
<evidence type="ECO:0000256" key="10">
    <source>
        <dbReference type="ARBA" id="ARBA00031009"/>
    </source>
</evidence>
<dbReference type="Pfam" id="PF07741">
    <property type="entry name" value="BRF1"/>
    <property type="match status" value="1"/>
</dbReference>
<dbReference type="GO" id="GO:0005634">
    <property type="term" value="C:nucleus"/>
    <property type="evidence" value="ECO:0007669"/>
    <property type="project" value="UniProtKB-SubCell"/>
</dbReference>
<dbReference type="HOGENOM" id="CLU_010293_3_0_1"/>
<keyword evidence="7" id="KW-0010">Activator</keyword>
<dbReference type="GO" id="GO:0001006">
    <property type="term" value="F:RNA polymerase III type 3 promoter sequence-specific DNA binding"/>
    <property type="evidence" value="ECO:0007669"/>
    <property type="project" value="EnsemblFungi"/>
</dbReference>
<protein>
    <recommendedName>
        <fullName evidence="10">B-related factor 1</fullName>
    </recommendedName>
</protein>
<evidence type="ECO:0000313" key="14">
    <source>
        <dbReference type="Proteomes" id="UP000011082"/>
    </source>
</evidence>
<keyword evidence="6" id="KW-0805">Transcription regulation</keyword>